<dbReference type="EMBL" id="ARZA01000054">
    <property type="protein sequence ID" value="EOD01493.1"/>
    <property type="molecule type" value="Genomic_DNA"/>
</dbReference>
<dbReference type="STRING" id="1304284.L21TH_0414"/>
<comment type="caution">
    <text evidence="7">The sequence shown here is derived from an EMBL/GenBank/DDBJ whole genome shotgun (WGS) entry which is preliminary data.</text>
</comment>
<dbReference type="AlphaFoldDB" id="R1AWG9"/>
<protein>
    <submittedName>
        <fullName evidence="7">Tryptophan-rich possible sensory protein</fullName>
    </submittedName>
</protein>
<dbReference type="InterPro" id="IPR004307">
    <property type="entry name" value="TspO_MBR"/>
</dbReference>
<feature type="transmembrane region" description="Helical" evidence="6">
    <location>
        <begin position="12"/>
        <end position="32"/>
    </location>
</feature>
<sequence length="160" mass="18395">MKLFKVNGKKNYLALIIAIAIPLLVGFLSSYLVRDGYQTFETLNKPFFAPPAGIFAPVWTILYILMGIASYRIWMLPQVKKSLRLYGIQLFFNFLWSIIFFGLALRGLAFLEIIVLLILIIATTKSFFKLDKISGYLLIPYVIWVSFASLLNLSVWLMNR</sequence>
<dbReference type="RefSeq" id="WP_006307871.1">
    <property type="nucleotide sequence ID" value="NZ_ARZA01000054.1"/>
</dbReference>
<dbReference type="PANTHER" id="PTHR10057:SF0">
    <property type="entry name" value="TRANSLOCATOR PROTEIN"/>
    <property type="match status" value="1"/>
</dbReference>
<evidence type="ECO:0000256" key="3">
    <source>
        <dbReference type="ARBA" id="ARBA00022692"/>
    </source>
</evidence>
<keyword evidence="8" id="KW-1185">Reference proteome</keyword>
<keyword evidence="5 6" id="KW-0472">Membrane</keyword>
<proteinExistence type="inferred from homology"/>
<evidence type="ECO:0000256" key="6">
    <source>
        <dbReference type="SAM" id="Phobius"/>
    </source>
</evidence>
<feature type="transmembrane region" description="Helical" evidence="6">
    <location>
        <begin position="109"/>
        <end position="128"/>
    </location>
</feature>
<dbReference type="PATRIC" id="fig|1304284.3.peg.401"/>
<dbReference type="InterPro" id="IPR038330">
    <property type="entry name" value="TspO/MBR-related_sf"/>
</dbReference>
<dbReference type="PIRSF" id="PIRSF005859">
    <property type="entry name" value="PBR"/>
    <property type="match status" value="1"/>
</dbReference>
<dbReference type="GO" id="GO:0016020">
    <property type="term" value="C:membrane"/>
    <property type="evidence" value="ECO:0007669"/>
    <property type="project" value="UniProtKB-SubCell"/>
</dbReference>
<keyword evidence="3 6" id="KW-0812">Transmembrane</keyword>
<dbReference type="Proteomes" id="UP000013378">
    <property type="component" value="Unassembled WGS sequence"/>
</dbReference>
<feature type="transmembrane region" description="Helical" evidence="6">
    <location>
        <begin position="52"/>
        <end position="71"/>
    </location>
</feature>
<organism evidence="7 8">
    <name type="scientific">Caldisalinibacter kiritimatiensis</name>
    <dbReference type="NCBI Taxonomy" id="1304284"/>
    <lineage>
        <taxon>Bacteria</taxon>
        <taxon>Bacillati</taxon>
        <taxon>Bacillota</taxon>
        <taxon>Tissierellia</taxon>
        <taxon>Tissierellales</taxon>
        <taxon>Thermohalobacteraceae</taxon>
        <taxon>Caldisalinibacter</taxon>
    </lineage>
</organism>
<comment type="subcellular location">
    <subcellularLocation>
        <location evidence="1">Membrane</location>
        <topology evidence="1">Multi-pass membrane protein</topology>
    </subcellularLocation>
</comment>
<dbReference type="Pfam" id="PF03073">
    <property type="entry name" value="TspO_MBR"/>
    <property type="match status" value="1"/>
</dbReference>
<evidence type="ECO:0000313" key="8">
    <source>
        <dbReference type="Proteomes" id="UP000013378"/>
    </source>
</evidence>
<evidence type="ECO:0000256" key="2">
    <source>
        <dbReference type="ARBA" id="ARBA00007524"/>
    </source>
</evidence>
<dbReference type="PANTHER" id="PTHR10057">
    <property type="entry name" value="PERIPHERAL-TYPE BENZODIAZEPINE RECEPTOR"/>
    <property type="match status" value="1"/>
</dbReference>
<comment type="similarity">
    <text evidence="2">Belongs to the TspO/BZRP family.</text>
</comment>
<dbReference type="eggNOG" id="COG3476">
    <property type="taxonomic scope" value="Bacteria"/>
</dbReference>
<name>R1AWG9_9FIRM</name>
<feature type="transmembrane region" description="Helical" evidence="6">
    <location>
        <begin position="135"/>
        <end position="158"/>
    </location>
</feature>
<evidence type="ECO:0000256" key="4">
    <source>
        <dbReference type="ARBA" id="ARBA00022989"/>
    </source>
</evidence>
<evidence type="ECO:0000256" key="5">
    <source>
        <dbReference type="ARBA" id="ARBA00023136"/>
    </source>
</evidence>
<dbReference type="FunFam" id="1.20.1260.100:FF:000001">
    <property type="entry name" value="translocator protein 2"/>
    <property type="match status" value="1"/>
</dbReference>
<keyword evidence="4 6" id="KW-1133">Transmembrane helix</keyword>
<evidence type="ECO:0000256" key="1">
    <source>
        <dbReference type="ARBA" id="ARBA00004141"/>
    </source>
</evidence>
<dbReference type="CDD" id="cd15904">
    <property type="entry name" value="TSPO_MBR"/>
    <property type="match status" value="1"/>
</dbReference>
<gene>
    <name evidence="7" type="ORF">L21TH_0414</name>
</gene>
<dbReference type="GO" id="GO:0033013">
    <property type="term" value="P:tetrapyrrole metabolic process"/>
    <property type="evidence" value="ECO:0007669"/>
    <property type="project" value="UniProtKB-ARBA"/>
</dbReference>
<dbReference type="OrthoDB" id="9795496at2"/>
<accession>R1AWG9</accession>
<dbReference type="Gene3D" id="1.20.1260.100">
    <property type="entry name" value="TspO/MBR protein"/>
    <property type="match status" value="1"/>
</dbReference>
<feature type="transmembrane region" description="Helical" evidence="6">
    <location>
        <begin position="83"/>
        <end position="103"/>
    </location>
</feature>
<evidence type="ECO:0000313" key="7">
    <source>
        <dbReference type="EMBL" id="EOD01493.1"/>
    </source>
</evidence>
<reference evidence="7 8" key="1">
    <citation type="journal article" date="2015" name="Geomicrobiol. J.">
        <title>Caldisalinibacter kiritimatiensis gen. nov., sp. nov., a moderately thermohalophilic thiosulfate-reducing bacterium from a hypersaline microbial mat.</title>
        <authorList>
            <person name="Ben Hania W."/>
            <person name="Joseph M."/>
            <person name="Fiebig A."/>
            <person name="Bunk B."/>
            <person name="Klenk H.-P."/>
            <person name="Fardeau M.-L."/>
            <person name="Spring S."/>
        </authorList>
    </citation>
    <scope>NUCLEOTIDE SEQUENCE [LARGE SCALE GENOMIC DNA]</scope>
    <source>
        <strain evidence="7 8">L21-TH-D2</strain>
    </source>
</reference>